<dbReference type="CDD" id="cd07813">
    <property type="entry name" value="COQ10p_like"/>
    <property type="match status" value="1"/>
</dbReference>
<dbReference type="Gene3D" id="3.30.530.20">
    <property type="match status" value="1"/>
</dbReference>
<dbReference type="PANTHER" id="PTHR12901:SF10">
    <property type="entry name" value="COENZYME Q-BINDING PROTEIN COQ10, MITOCHONDRIAL"/>
    <property type="match status" value="1"/>
</dbReference>
<accession>A0AAW6RLK5</accession>
<evidence type="ECO:0000259" key="2">
    <source>
        <dbReference type="Pfam" id="PF03364"/>
    </source>
</evidence>
<dbReference type="InterPro" id="IPR044996">
    <property type="entry name" value="COQ10-like"/>
</dbReference>
<dbReference type="GO" id="GO:0048039">
    <property type="term" value="F:ubiquinone binding"/>
    <property type="evidence" value="ECO:0007669"/>
    <property type="project" value="InterPro"/>
</dbReference>
<gene>
    <name evidence="3" type="ORF">QB898_09105</name>
</gene>
<protein>
    <submittedName>
        <fullName evidence="3">Type II toxin-antitoxin system RatA family toxin</fullName>
    </submittedName>
</protein>
<comment type="similarity">
    <text evidence="1">Belongs to the ribosome association toxin RatA family.</text>
</comment>
<evidence type="ECO:0000313" key="3">
    <source>
        <dbReference type="EMBL" id="MDG9699863.1"/>
    </source>
</evidence>
<proteinExistence type="inferred from homology"/>
<sequence length="150" mass="16692">MKTVRKSVLIWYSAHEMFELVRDVARYPEFLPWCSLGRVIGQDADGKGMTAEVGIAFKGLKQSFVTYNTHIADRELRIQLVRGPFSTLNGLWTFTPVGQAGERACRVTLALDYGFDSKALSALVGPVFDKIAATMVDAFIQRAEQVYGQP</sequence>
<dbReference type="AlphaFoldDB" id="A0AAW6RLK5"/>
<reference evidence="3 4" key="1">
    <citation type="submission" date="2023-04" db="EMBL/GenBank/DDBJ databases">
        <title>Ottowia paracancer sp. nov., isolated from human stomach.</title>
        <authorList>
            <person name="Song Y."/>
        </authorList>
    </citation>
    <scope>NUCLEOTIDE SEQUENCE [LARGE SCALE GENOMIC DNA]</scope>
    <source>
        <strain evidence="3 4">10c7w1</strain>
    </source>
</reference>
<dbReference type="InterPro" id="IPR023393">
    <property type="entry name" value="START-like_dom_sf"/>
</dbReference>
<name>A0AAW6RLK5_9BURK</name>
<dbReference type="RefSeq" id="WP_279524689.1">
    <property type="nucleotide sequence ID" value="NZ_JARVII010000018.1"/>
</dbReference>
<dbReference type="Proteomes" id="UP001237156">
    <property type="component" value="Unassembled WGS sequence"/>
</dbReference>
<evidence type="ECO:0000256" key="1">
    <source>
        <dbReference type="ARBA" id="ARBA00008918"/>
    </source>
</evidence>
<dbReference type="PANTHER" id="PTHR12901">
    <property type="entry name" value="SPERM PROTEIN HOMOLOG"/>
    <property type="match status" value="1"/>
</dbReference>
<organism evidence="3 4">
    <name type="scientific">Ottowia cancrivicina</name>
    <dbReference type="NCBI Taxonomy" id="3040346"/>
    <lineage>
        <taxon>Bacteria</taxon>
        <taxon>Pseudomonadati</taxon>
        <taxon>Pseudomonadota</taxon>
        <taxon>Betaproteobacteria</taxon>
        <taxon>Burkholderiales</taxon>
        <taxon>Comamonadaceae</taxon>
        <taxon>Ottowia</taxon>
    </lineage>
</organism>
<keyword evidence="4" id="KW-1185">Reference proteome</keyword>
<dbReference type="GO" id="GO:0045333">
    <property type="term" value="P:cellular respiration"/>
    <property type="evidence" value="ECO:0007669"/>
    <property type="project" value="InterPro"/>
</dbReference>
<comment type="caution">
    <text evidence="3">The sequence shown here is derived from an EMBL/GenBank/DDBJ whole genome shotgun (WGS) entry which is preliminary data.</text>
</comment>
<dbReference type="SUPFAM" id="SSF55961">
    <property type="entry name" value="Bet v1-like"/>
    <property type="match status" value="1"/>
</dbReference>
<dbReference type="Pfam" id="PF03364">
    <property type="entry name" value="Polyketide_cyc"/>
    <property type="match status" value="1"/>
</dbReference>
<dbReference type="InterPro" id="IPR005031">
    <property type="entry name" value="COQ10_START"/>
</dbReference>
<evidence type="ECO:0000313" key="4">
    <source>
        <dbReference type="Proteomes" id="UP001237156"/>
    </source>
</evidence>
<dbReference type="EMBL" id="JARVII010000018">
    <property type="protein sequence ID" value="MDG9699863.1"/>
    <property type="molecule type" value="Genomic_DNA"/>
</dbReference>
<feature type="domain" description="Coenzyme Q-binding protein COQ10 START" evidence="2">
    <location>
        <begin position="12"/>
        <end position="139"/>
    </location>
</feature>